<accession>A0A7R9F2Z8</accession>
<feature type="region of interest" description="Disordered" evidence="1">
    <location>
        <begin position="257"/>
        <end position="277"/>
    </location>
</feature>
<proteinExistence type="predicted"/>
<protein>
    <recommendedName>
        <fullName evidence="2">Bridge-like lipid transfer protein family member 1 C-terminal domain-containing protein</fullName>
    </recommendedName>
</protein>
<feature type="domain" description="Bridge-like lipid transfer protein family member 1 C-terminal" evidence="2">
    <location>
        <begin position="383"/>
        <end position="430"/>
    </location>
</feature>
<dbReference type="InterPro" id="IPR033616">
    <property type="entry name" value="BLTP1"/>
</dbReference>
<dbReference type="PANTHER" id="PTHR31640">
    <property type="entry name" value="TRANSMEMBRANE PROTEIN KIAA1109"/>
    <property type="match status" value="1"/>
</dbReference>
<evidence type="ECO:0000259" key="2">
    <source>
        <dbReference type="Pfam" id="PF25040"/>
    </source>
</evidence>
<dbReference type="GO" id="GO:0098793">
    <property type="term" value="C:presynapse"/>
    <property type="evidence" value="ECO:0007669"/>
    <property type="project" value="GOC"/>
</dbReference>
<dbReference type="PANTHER" id="PTHR31640:SF1">
    <property type="entry name" value="BRIDGE-LIKE LIPID TRANSFER PROTEIN FAMILY MEMBER 1"/>
    <property type="match status" value="1"/>
</dbReference>
<dbReference type="InterPro" id="IPR056742">
    <property type="entry name" value="BLTP1_C"/>
</dbReference>
<evidence type="ECO:0000313" key="3">
    <source>
        <dbReference type="EMBL" id="CAD7444874.1"/>
    </source>
</evidence>
<organism evidence="3">
    <name type="scientific">Timema bartmani</name>
    <dbReference type="NCBI Taxonomy" id="61472"/>
    <lineage>
        <taxon>Eukaryota</taxon>
        <taxon>Metazoa</taxon>
        <taxon>Ecdysozoa</taxon>
        <taxon>Arthropoda</taxon>
        <taxon>Hexapoda</taxon>
        <taxon>Insecta</taxon>
        <taxon>Pterygota</taxon>
        <taxon>Neoptera</taxon>
        <taxon>Polyneoptera</taxon>
        <taxon>Phasmatodea</taxon>
        <taxon>Timematodea</taxon>
        <taxon>Timematoidea</taxon>
        <taxon>Timematidae</taxon>
        <taxon>Timema</taxon>
    </lineage>
</organism>
<dbReference type="AlphaFoldDB" id="A0A7R9F2Z8"/>
<gene>
    <name evidence="3" type="ORF">TBIB3V08_LOCUS7239</name>
</gene>
<sequence length="474" mass="53941">MYLAYQDGDVREADKTKVVFKISFRPTYECEESNYEFCSTLLTRVATAPGKAEEPEKYRGIFVYEKNRENIISHFKHQQYNPTGVIQLVCGIEPWKTQRLTASDERSWMQHEPEWLIGKAKGPGINFCVQNQQGPYMIGMTINKDTISSEDQLDSMKFLKCYSVRNQQWPYMIERSINKKMVVSNEEVDSKESLNTSDAIGCMHTVATAFASHQFRQHDCCKETDSCYSVRNQQWPYMIERSINKKMVVSNEEVDSKESLNRYGHHEKKGGGGGLHNSYTKVGHGQHCAGLLVKEGFGNQINLYRNRGLNPGPPAQKSDTLPLDHQFLDNALSDRFVCGVTSVPIQKRLLSEHALDLKQSVKIENGMELANNQTKILSSNMERTSKPDTPSPSDQNSGSSWETLVLFAVNFTKLNVHMNMGNVMGNVMGTRDMSAGSQVEGCTEEDQEEVQIYQETHILFKMKPRRKECLHIVF</sequence>
<dbReference type="GO" id="GO:0048488">
    <property type="term" value="P:synaptic vesicle endocytosis"/>
    <property type="evidence" value="ECO:0007669"/>
    <property type="project" value="TreeGrafter"/>
</dbReference>
<feature type="region of interest" description="Disordered" evidence="1">
    <location>
        <begin position="378"/>
        <end position="398"/>
    </location>
</feature>
<dbReference type="Pfam" id="PF25040">
    <property type="entry name" value="BLTP1_C"/>
    <property type="match status" value="1"/>
</dbReference>
<reference evidence="3" key="1">
    <citation type="submission" date="2020-11" db="EMBL/GenBank/DDBJ databases">
        <authorList>
            <person name="Tran Van P."/>
        </authorList>
    </citation>
    <scope>NUCLEOTIDE SEQUENCE</scope>
</reference>
<name>A0A7R9F2Z8_9NEOP</name>
<evidence type="ECO:0000256" key="1">
    <source>
        <dbReference type="SAM" id="MobiDB-lite"/>
    </source>
</evidence>
<dbReference type="EMBL" id="OD566930">
    <property type="protein sequence ID" value="CAD7444874.1"/>
    <property type="molecule type" value="Genomic_DNA"/>
</dbReference>